<evidence type="ECO:0000256" key="3">
    <source>
        <dbReference type="ARBA" id="ARBA00023015"/>
    </source>
</evidence>
<dbReference type="InterPro" id="IPR003593">
    <property type="entry name" value="AAA+_ATPase"/>
</dbReference>
<sequence length="525" mass="57910">MAPMTLDHWLAAGANELADLARLADGTDVALDELLLRGLEWLGRLAPYDLAVVFELEDGELRARAASGPLSRPEVREHRIRLDDFPSIRLAIEERRSHVFTEDDHAFGDGDPFDGVMDFPHGHACMVVPLVTGTDVFGVMSLDRTQCVSYPRAVVDLAEVFGKLLALSVHCVRQGQQLARMNLAREERIAALDRHLETITGEAGVLGESNNPRVRELARQALLVAGTSSTVLLIGETGTGKERIARFIHEKSQRRHRPFIPVNCAALPAGTLESELFGHERGAFTGALRSRPGLFRAADGGTLFLDEIGELPLDVQSKLLRALQEGEIQPVGAEHRLKVNVRVVAATHVDLERAVAEQRFREDLYYRLSVFPLRLVPLRERLEDLPQLCRTLLRELAPRVCRSELALSESALEALRGLDYPGNIRELSNLLERGAIRATSSLIDRVDLGLANQTRRKRGGPGRPTEDEPLVSLAENERRHIERVLRATSGRIYGEGGAAMVLGLPPTTLQSRMKRLGIQRPAGGA</sequence>
<dbReference type="PANTHER" id="PTHR32071">
    <property type="entry name" value="TRANSCRIPTIONAL REGULATORY PROTEIN"/>
    <property type="match status" value="1"/>
</dbReference>
<dbReference type="SUPFAM" id="SSF55781">
    <property type="entry name" value="GAF domain-like"/>
    <property type="match status" value="1"/>
</dbReference>
<evidence type="ECO:0000256" key="6">
    <source>
        <dbReference type="ARBA" id="ARBA00023163"/>
    </source>
</evidence>
<dbReference type="AlphaFoldDB" id="A0A0K1ECN5"/>
<proteinExistence type="predicted"/>
<keyword evidence="9" id="KW-1185">Reference proteome</keyword>
<dbReference type="InterPro" id="IPR009057">
    <property type="entry name" value="Homeodomain-like_sf"/>
</dbReference>
<dbReference type="InterPro" id="IPR002078">
    <property type="entry name" value="Sigma_54_int"/>
</dbReference>
<dbReference type="InterPro" id="IPR029016">
    <property type="entry name" value="GAF-like_dom_sf"/>
</dbReference>
<dbReference type="GO" id="GO:0005524">
    <property type="term" value="F:ATP binding"/>
    <property type="evidence" value="ECO:0007669"/>
    <property type="project" value="UniProtKB-KW"/>
</dbReference>
<keyword evidence="5" id="KW-0010">Activator</keyword>
<organism evidence="8 9">
    <name type="scientific">Chondromyces crocatus</name>
    <dbReference type="NCBI Taxonomy" id="52"/>
    <lineage>
        <taxon>Bacteria</taxon>
        <taxon>Pseudomonadati</taxon>
        <taxon>Myxococcota</taxon>
        <taxon>Polyangia</taxon>
        <taxon>Polyangiales</taxon>
        <taxon>Polyangiaceae</taxon>
        <taxon>Chondromyces</taxon>
    </lineage>
</organism>
<dbReference type="InterPro" id="IPR025943">
    <property type="entry name" value="Sigma_54_int_dom_ATP-bd_2"/>
</dbReference>
<protein>
    <submittedName>
        <fullName evidence="8">ATPase AAA</fullName>
    </submittedName>
</protein>
<feature type="domain" description="Sigma-54 factor interaction" evidence="7">
    <location>
        <begin position="207"/>
        <end position="436"/>
    </location>
</feature>
<dbReference type="SUPFAM" id="SSF52540">
    <property type="entry name" value="P-loop containing nucleoside triphosphate hydrolases"/>
    <property type="match status" value="1"/>
</dbReference>
<dbReference type="PROSITE" id="PS00688">
    <property type="entry name" value="SIGMA54_INTERACT_3"/>
    <property type="match status" value="1"/>
</dbReference>
<evidence type="ECO:0000256" key="4">
    <source>
        <dbReference type="ARBA" id="ARBA00023125"/>
    </source>
</evidence>
<reference evidence="8 9" key="1">
    <citation type="submission" date="2015-07" db="EMBL/GenBank/DDBJ databases">
        <title>Genome analysis of myxobacterium Chondromyces crocatus Cm c5 reveals a high potential for natural compound synthesis and the genetic basis for the loss of fruiting body formation.</title>
        <authorList>
            <person name="Zaburannyi N."/>
            <person name="Bunk B."/>
            <person name="Maier J."/>
            <person name="Overmann J."/>
            <person name="Mueller R."/>
        </authorList>
    </citation>
    <scope>NUCLEOTIDE SEQUENCE [LARGE SCALE GENOMIC DNA]</scope>
    <source>
        <strain evidence="8 9">Cm c5</strain>
    </source>
</reference>
<dbReference type="InterPro" id="IPR058031">
    <property type="entry name" value="AAA_lid_NorR"/>
</dbReference>
<dbReference type="FunFam" id="3.40.50.300:FF:000006">
    <property type="entry name" value="DNA-binding transcriptional regulator NtrC"/>
    <property type="match status" value="1"/>
</dbReference>
<dbReference type="Gene3D" id="3.40.50.300">
    <property type="entry name" value="P-loop containing nucleotide triphosphate hydrolases"/>
    <property type="match status" value="1"/>
</dbReference>
<dbReference type="KEGG" id="ccro:CMC5_027460"/>
<dbReference type="Gene3D" id="1.10.10.60">
    <property type="entry name" value="Homeodomain-like"/>
    <property type="match status" value="1"/>
</dbReference>
<dbReference type="InterPro" id="IPR003018">
    <property type="entry name" value="GAF"/>
</dbReference>
<keyword evidence="3" id="KW-0805">Transcription regulation</keyword>
<dbReference type="Pfam" id="PF00158">
    <property type="entry name" value="Sigma54_activat"/>
    <property type="match status" value="1"/>
</dbReference>
<keyword evidence="1" id="KW-0547">Nucleotide-binding</keyword>
<dbReference type="SMART" id="SM00382">
    <property type="entry name" value="AAA"/>
    <property type="match status" value="1"/>
</dbReference>
<dbReference type="InterPro" id="IPR025662">
    <property type="entry name" value="Sigma_54_int_dom_ATP-bd_1"/>
</dbReference>
<dbReference type="STRING" id="52.CMC5_027460"/>
<keyword evidence="2" id="KW-0067">ATP-binding</keyword>
<dbReference type="SUPFAM" id="SSF46689">
    <property type="entry name" value="Homeodomain-like"/>
    <property type="match status" value="1"/>
</dbReference>
<keyword evidence="4" id="KW-0238">DNA-binding</keyword>
<dbReference type="InterPro" id="IPR025944">
    <property type="entry name" value="Sigma_54_int_dom_CS"/>
</dbReference>
<accession>A0A0K1ECN5</accession>
<evidence type="ECO:0000313" key="8">
    <source>
        <dbReference type="EMBL" id="AKT38599.1"/>
    </source>
</evidence>
<evidence type="ECO:0000259" key="7">
    <source>
        <dbReference type="PROSITE" id="PS50045"/>
    </source>
</evidence>
<dbReference type="Gene3D" id="1.10.8.60">
    <property type="match status" value="1"/>
</dbReference>
<dbReference type="Pfam" id="PF25601">
    <property type="entry name" value="AAA_lid_14"/>
    <property type="match status" value="1"/>
</dbReference>
<dbReference type="PROSITE" id="PS00676">
    <property type="entry name" value="SIGMA54_INTERACT_2"/>
    <property type="match status" value="1"/>
</dbReference>
<dbReference type="CDD" id="cd00009">
    <property type="entry name" value="AAA"/>
    <property type="match status" value="1"/>
</dbReference>
<dbReference type="Pfam" id="PF13492">
    <property type="entry name" value="GAF_3"/>
    <property type="match status" value="1"/>
</dbReference>
<dbReference type="EMBL" id="CP012159">
    <property type="protein sequence ID" value="AKT38599.1"/>
    <property type="molecule type" value="Genomic_DNA"/>
</dbReference>
<dbReference type="GO" id="GO:0003677">
    <property type="term" value="F:DNA binding"/>
    <property type="evidence" value="ECO:0007669"/>
    <property type="project" value="UniProtKB-KW"/>
</dbReference>
<evidence type="ECO:0000313" key="9">
    <source>
        <dbReference type="Proteomes" id="UP000067626"/>
    </source>
</evidence>
<dbReference type="PROSITE" id="PS50045">
    <property type="entry name" value="SIGMA54_INTERACT_4"/>
    <property type="match status" value="1"/>
</dbReference>
<dbReference type="InterPro" id="IPR027417">
    <property type="entry name" value="P-loop_NTPase"/>
</dbReference>
<dbReference type="SMART" id="SM00065">
    <property type="entry name" value="GAF"/>
    <property type="match status" value="1"/>
</dbReference>
<evidence type="ECO:0000256" key="5">
    <source>
        <dbReference type="ARBA" id="ARBA00023159"/>
    </source>
</evidence>
<evidence type="ECO:0000256" key="1">
    <source>
        <dbReference type="ARBA" id="ARBA00022741"/>
    </source>
</evidence>
<dbReference type="PROSITE" id="PS00675">
    <property type="entry name" value="SIGMA54_INTERACT_1"/>
    <property type="match status" value="1"/>
</dbReference>
<dbReference type="PANTHER" id="PTHR32071:SF117">
    <property type="entry name" value="PTS-DEPENDENT DIHYDROXYACETONE KINASE OPERON REGULATORY PROTEIN-RELATED"/>
    <property type="match status" value="1"/>
</dbReference>
<keyword evidence="6" id="KW-0804">Transcription</keyword>
<evidence type="ECO:0000256" key="2">
    <source>
        <dbReference type="ARBA" id="ARBA00022840"/>
    </source>
</evidence>
<dbReference type="GO" id="GO:0006355">
    <property type="term" value="P:regulation of DNA-templated transcription"/>
    <property type="evidence" value="ECO:0007669"/>
    <property type="project" value="InterPro"/>
</dbReference>
<dbReference type="Proteomes" id="UP000067626">
    <property type="component" value="Chromosome"/>
</dbReference>
<name>A0A0K1ECN5_CHOCO</name>
<dbReference type="Gene3D" id="3.30.450.40">
    <property type="match status" value="1"/>
</dbReference>
<gene>
    <name evidence="8" type="ORF">CMC5_027460</name>
</gene>